<dbReference type="EMBL" id="JANJYI010000005">
    <property type="protein sequence ID" value="KAK2648116.1"/>
    <property type="molecule type" value="Genomic_DNA"/>
</dbReference>
<keyword evidence="2" id="KW-1185">Reference proteome</keyword>
<dbReference type="AlphaFoldDB" id="A0AAD9U556"/>
<evidence type="ECO:0000313" key="1">
    <source>
        <dbReference type="EMBL" id="KAK2648116.1"/>
    </source>
</evidence>
<sequence length="129" mass="15529">MQFRLIPVSWFQYRDRRYSLSCHKLAFIEWKLISDYITRFTTVVIKVISSSYFFGCNECVQYFYFGMMVINPVSWSEKDMTRRKDIQANLRSRVSRMASTLNMSNFEEVYLSLSLKQSKIKGLRNWSRQ</sequence>
<proteinExistence type="predicted"/>
<organism evidence="1 2">
    <name type="scientific">Dipteronia dyeriana</name>
    <dbReference type="NCBI Taxonomy" id="168575"/>
    <lineage>
        <taxon>Eukaryota</taxon>
        <taxon>Viridiplantae</taxon>
        <taxon>Streptophyta</taxon>
        <taxon>Embryophyta</taxon>
        <taxon>Tracheophyta</taxon>
        <taxon>Spermatophyta</taxon>
        <taxon>Magnoliopsida</taxon>
        <taxon>eudicotyledons</taxon>
        <taxon>Gunneridae</taxon>
        <taxon>Pentapetalae</taxon>
        <taxon>rosids</taxon>
        <taxon>malvids</taxon>
        <taxon>Sapindales</taxon>
        <taxon>Sapindaceae</taxon>
        <taxon>Hippocastanoideae</taxon>
        <taxon>Acereae</taxon>
        <taxon>Dipteronia</taxon>
    </lineage>
</organism>
<evidence type="ECO:0000313" key="2">
    <source>
        <dbReference type="Proteomes" id="UP001280121"/>
    </source>
</evidence>
<reference evidence="1" key="1">
    <citation type="journal article" date="2023" name="Plant J.">
        <title>Genome sequences and population genomics provide insights into the demographic history, inbreeding, and mutation load of two 'living fossil' tree species of Dipteronia.</title>
        <authorList>
            <person name="Feng Y."/>
            <person name="Comes H.P."/>
            <person name="Chen J."/>
            <person name="Zhu S."/>
            <person name="Lu R."/>
            <person name="Zhang X."/>
            <person name="Li P."/>
            <person name="Qiu J."/>
            <person name="Olsen K.M."/>
            <person name="Qiu Y."/>
        </authorList>
    </citation>
    <scope>NUCLEOTIDE SEQUENCE</scope>
    <source>
        <strain evidence="1">KIB01</strain>
    </source>
</reference>
<comment type="caution">
    <text evidence="1">The sequence shown here is derived from an EMBL/GenBank/DDBJ whole genome shotgun (WGS) entry which is preliminary data.</text>
</comment>
<gene>
    <name evidence="1" type="ORF">Ddye_015605</name>
</gene>
<dbReference type="Proteomes" id="UP001280121">
    <property type="component" value="Unassembled WGS sequence"/>
</dbReference>
<name>A0AAD9U556_9ROSI</name>
<accession>A0AAD9U556</accession>
<protein>
    <submittedName>
        <fullName evidence="1">Uncharacterized protein</fullName>
    </submittedName>
</protein>